<dbReference type="STRING" id="6336.A0A0V0S4U1"/>
<organism evidence="9 10">
    <name type="scientific">Trichinella nelsoni</name>
    <dbReference type="NCBI Taxonomy" id="6336"/>
    <lineage>
        <taxon>Eukaryota</taxon>
        <taxon>Metazoa</taxon>
        <taxon>Ecdysozoa</taxon>
        <taxon>Nematoda</taxon>
        <taxon>Enoplea</taxon>
        <taxon>Dorylaimia</taxon>
        <taxon>Trichinellida</taxon>
        <taxon>Trichinellidae</taxon>
        <taxon>Trichinella</taxon>
    </lineage>
</organism>
<feature type="active site" description="Proton donor" evidence="7">
    <location>
        <position position="139"/>
    </location>
</feature>
<dbReference type="Gene3D" id="3.40.1490.10">
    <property type="entry name" value="Bit1"/>
    <property type="match status" value="1"/>
</dbReference>
<dbReference type="PANTHER" id="PTHR11717">
    <property type="entry name" value="LOW MOLECULAR WEIGHT PROTEIN TYROSINE PHOSPHATASE"/>
    <property type="match status" value="1"/>
</dbReference>
<comment type="caution">
    <text evidence="9">The sequence shown here is derived from an EMBL/GenBank/DDBJ whole genome shotgun (WGS) entry which is preliminary data.</text>
</comment>
<dbReference type="InterPro" id="IPR036196">
    <property type="entry name" value="Ptyr_pPase_sf"/>
</dbReference>
<accession>A0A0V0S4U1</accession>
<evidence type="ECO:0000256" key="7">
    <source>
        <dbReference type="PIRSR" id="PIRSR617867-1"/>
    </source>
</evidence>
<dbReference type="GO" id="GO:0003993">
    <property type="term" value="F:acid phosphatase activity"/>
    <property type="evidence" value="ECO:0007669"/>
    <property type="project" value="InterPro"/>
</dbReference>
<dbReference type="GO" id="GO:0004045">
    <property type="term" value="F:peptidyl-tRNA hydrolase activity"/>
    <property type="evidence" value="ECO:0007669"/>
    <property type="project" value="UniProtKB-EC"/>
</dbReference>
<dbReference type="Proteomes" id="UP000054630">
    <property type="component" value="Unassembled WGS sequence"/>
</dbReference>
<evidence type="ECO:0000256" key="6">
    <source>
        <dbReference type="ARBA" id="ARBA00048707"/>
    </source>
</evidence>
<dbReference type="Pfam" id="PF01981">
    <property type="entry name" value="PTH2"/>
    <property type="match status" value="1"/>
</dbReference>
<dbReference type="FunFam" id="3.40.50.2300:FF:000105">
    <property type="entry name" value="Low molecular weight phosphotyrosine protein"/>
    <property type="match status" value="1"/>
</dbReference>
<evidence type="ECO:0000256" key="5">
    <source>
        <dbReference type="ARBA" id="ARBA00022912"/>
    </source>
</evidence>
<evidence type="ECO:0000256" key="1">
    <source>
        <dbReference type="ARBA" id="ARBA00004496"/>
    </source>
</evidence>
<keyword evidence="3" id="KW-0963">Cytoplasm</keyword>
<dbReference type="Gene3D" id="3.40.50.2300">
    <property type="match status" value="1"/>
</dbReference>
<evidence type="ECO:0000256" key="3">
    <source>
        <dbReference type="ARBA" id="ARBA00022490"/>
    </source>
</evidence>
<keyword evidence="5" id="KW-0904">Protein phosphatase</keyword>
<sequence length="222" mass="25492">MGINADSNFFMNHLHNYLLDYRNICRSPMAEAVFLKLLKDRNLTQQWMADSAATCGYHVGGSPDDRTMKVLSKHGIKQYEHTVRIVTDEDFREFDYILGMDDNNIRDLESMKSKVNNAKCKIQLLGSYDPENNSRIIPDPYYTKGLSSFEEMEKIVMYIVVRSDLAKRLNWTSGAVIGQACHATSAVLWNFRDDPLVSQYMQVIGNQVKVVLEVNIYCIFVL</sequence>
<comment type="similarity">
    <text evidence="2">Belongs to the low molecular weight phosphotyrosine protein phosphatase family.</text>
</comment>
<dbReference type="EMBL" id="JYDL01000038">
    <property type="protein sequence ID" value="KRX21655.1"/>
    <property type="molecule type" value="Genomic_DNA"/>
</dbReference>
<dbReference type="InterPro" id="IPR023476">
    <property type="entry name" value="Pep_tRNA_hydro_II_dom_sf"/>
</dbReference>
<dbReference type="SUPFAM" id="SSF52788">
    <property type="entry name" value="Phosphotyrosine protein phosphatases I"/>
    <property type="match status" value="1"/>
</dbReference>
<dbReference type="SMART" id="SM00226">
    <property type="entry name" value="LMWPc"/>
    <property type="match status" value="1"/>
</dbReference>
<keyword evidence="4" id="KW-0378">Hydrolase</keyword>
<dbReference type="CDD" id="cd16343">
    <property type="entry name" value="LMWPTP"/>
    <property type="match status" value="1"/>
</dbReference>
<dbReference type="PRINTS" id="PR00720">
    <property type="entry name" value="MAMMALPTPASE"/>
</dbReference>
<name>A0A0V0S4U1_9BILA</name>
<dbReference type="InterPro" id="IPR002115">
    <property type="entry name" value="Tyr_Pase_low_mol_wt_mml"/>
</dbReference>
<dbReference type="Pfam" id="PF01451">
    <property type="entry name" value="LMWPc"/>
    <property type="match status" value="1"/>
</dbReference>
<dbReference type="PANTHER" id="PTHR11717:SF7">
    <property type="entry name" value="LOW MOLECULAR WEIGHT PHOSPHOTYROSINE PROTEIN PHOSPHATASE"/>
    <property type="match status" value="1"/>
</dbReference>
<protein>
    <submittedName>
        <fullName evidence="9">Low molecular weight phosphotyrosine protein phosphatase</fullName>
    </submittedName>
</protein>
<evidence type="ECO:0000256" key="2">
    <source>
        <dbReference type="ARBA" id="ARBA00011063"/>
    </source>
</evidence>
<dbReference type="InterPro" id="IPR017867">
    <property type="entry name" value="Tyr_phospatase_low_mol_wt"/>
</dbReference>
<dbReference type="InterPro" id="IPR023485">
    <property type="entry name" value="Ptyr_pPase"/>
</dbReference>
<dbReference type="OrthoDB" id="3388at2759"/>
<dbReference type="GO" id="GO:0004726">
    <property type="term" value="F:non-membrane spanning protein tyrosine phosphatase activity"/>
    <property type="evidence" value="ECO:0007669"/>
    <property type="project" value="InterPro"/>
</dbReference>
<evidence type="ECO:0000313" key="9">
    <source>
        <dbReference type="EMBL" id="KRX21655.1"/>
    </source>
</evidence>
<dbReference type="PRINTS" id="PR00719">
    <property type="entry name" value="LMWPTPASE"/>
</dbReference>
<proteinExistence type="inferred from homology"/>
<evidence type="ECO:0000256" key="4">
    <source>
        <dbReference type="ARBA" id="ARBA00022801"/>
    </source>
</evidence>
<comment type="subcellular location">
    <subcellularLocation>
        <location evidence="1">Cytoplasm</location>
    </subcellularLocation>
</comment>
<evidence type="ECO:0000313" key="10">
    <source>
        <dbReference type="Proteomes" id="UP000054630"/>
    </source>
</evidence>
<dbReference type="InterPro" id="IPR050438">
    <property type="entry name" value="LMW_PTPase"/>
</dbReference>
<dbReference type="SUPFAM" id="SSF102462">
    <property type="entry name" value="Peptidyl-tRNA hydrolase II"/>
    <property type="match status" value="1"/>
</dbReference>
<feature type="domain" description="Phosphotyrosine protein phosphatase I" evidence="8">
    <location>
        <begin position="22"/>
        <end position="168"/>
    </location>
</feature>
<gene>
    <name evidence="9" type="primary">ACP1</name>
    <name evidence="9" type="ORF">T07_5532</name>
</gene>
<dbReference type="InterPro" id="IPR002833">
    <property type="entry name" value="PTH2"/>
</dbReference>
<dbReference type="GO" id="GO:0005737">
    <property type="term" value="C:cytoplasm"/>
    <property type="evidence" value="ECO:0007669"/>
    <property type="project" value="UniProtKB-SubCell"/>
</dbReference>
<feature type="active site" evidence="7">
    <location>
        <position position="26"/>
    </location>
</feature>
<evidence type="ECO:0000259" key="8">
    <source>
        <dbReference type="SMART" id="SM00226"/>
    </source>
</evidence>
<dbReference type="AlphaFoldDB" id="A0A0V0S4U1"/>
<comment type="catalytic activity">
    <reaction evidence="6">
        <text>an N-acyl-L-alpha-aminoacyl-tRNA + H2O = an N-acyl-L-amino acid + a tRNA + H(+)</text>
        <dbReference type="Rhea" id="RHEA:54448"/>
        <dbReference type="Rhea" id="RHEA-COMP:10123"/>
        <dbReference type="Rhea" id="RHEA-COMP:13883"/>
        <dbReference type="ChEBI" id="CHEBI:15377"/>
        <dbReference type="ChEBI" id="CHEBI:15378"/>
        <dbReference type="ChEBI" id="CHEBI:59874"/>
        <dbReference type="ChEBI" id="CHEBI:78442"/>
        <dbReference type="ChEBI" id="CHEBI:138191"/>
        <dbReference type="EC" id="3.1.1.29"/>
    </reaction>
</comment>
<reference evidence="9 10" key="1">
    <citation type="submission" date="2015-01" db="EMBL/GenBank/DDBJ databases">
        <title>Evolution of Trichinella species and genotypes.</title>
        <authorList>
            <person name="Korhonen P.K."/>
            <person name="Edoardo P."/>
            <person name="Giuseppe L.R."/>
            <person name="Gasser R.B."/>
        </authorList>
    </citation>
    <scope>NUCLEOTIDE SEQUENCE [LARGE SCALE GENOMIC DNA]</scope>
    <source>
        <strain evidence="9">ISS37</strain>
    </source>
</reference>
<keyword evidence="10" id="KW-1185">Reference proteome</keyword>